<evidence type="ECO:0000256" key="3">
    <source>
        <dbReference type="ARBA" id="ARBA00023022"/>
    </source>
</evidence>
<dbReference type="PRINTS" id="PR01299">
    <property type="entry name" value="PYOCIN"/>
</dbReference>
<dbReference type="InterPro" id="IPR016128">
    <property type="entry name" value="Pyosin/cloacin_T_dom"/>
</dbReference>
<evidence type="ECO:0000256" key="2">
    <source>
        <dbReference type="ARBA" id="ARBA00022529"/>
    </source>
</evidence>
<evidence type="ECO:0000313" key="8">
    <source>
        <dbReference type="Proteomes" id="UP000281909"/>
    </source>
</evidence>
<keyword evidence="3" id="KW-0044">Antibiotic</keyword>
<dbReference type="GO" id="GO:0031640">
    <property type="term" value="P:killing of cells of another organism"/>
    <property type="evidence" value="ECO:0007669"/>
    <property type="project" value="UniProtKB-KW"/>
</dbReference>
<dbReference type="InterPro" id="IPR036302">
    <property type="entry name" value="Pyosin/cloacin_T_dom_sf"/>
</dbReference>
<dbReference type="OrthoDB" id="6810874at2"/>
<evidence type="ECO:0000256" key="1">
    <source>
        <dbReference type="ARBA" id="ARBA00009346"/>
    </source>
</evidence>
<accession>A0A3S4P6B1</accession>
<proteinExistence type="inferred from homology"/>
<gene>
    <name evidence="7" type="primary">imm_2</name>
    <name evidence="7" type="ORF">NCTC9428_01432</name>
</gene>
<dbReference type="Pfam" id="PF06958">
    <property type="entry name" value="Pyocin_S"/>
    <property type="match status" value="1"/>
</dbReference>
<dbReference type="Proteomes" id="UP000281909">
    <property type="component" value="Chromosome"/>
</dbReference>
<dbReference type="RefSeq" id="WP_126361097.1">
    <property type="nucleotide sequence ID" value="NZ_LR134318.1"/>
</dbReference>
<keyword evidence="5" id="KW-0078">Bacteriocin</keyword>
<keyword evidence="2" id="KW-0929">Antimicrobial</keyword>
<dbReference type="InterPro" id="IPR035900">
    <property type="entry name" value="Colicin_E_sf"/>
</dbReference>
<protein>
    <submittedName>
        <fullName evidence="7">S-type pyocin domain-containing protein</fullName>
    </submittedName>
</protein>
<dbReference type="GO" id="GO:0030153">
    <property type="term" value="P:bacteriocin immunity"/>
    <property type="evidence" value="ECO:0007669"/>
    <property type="project" value="UniProtKB-KW"/>
</dbReference>
<reference evidence="7 8" key="1">
    <citation type="submission" date="2018-12" db="EMBL/GenBank/DDBJ databases">
        <authorList>
            <consortium name="Pathogen Informatics"/>
        </authorList>
    </citation>
    <scope>NUCLEOTIDE SEQUENCE [LARGE SCALE GENOMIC DNA]</scope>
    <source>
        <strain evidence="7 8">NCTC9428</strain>
    </source>
</reference>
<dbReference type="GO" id="GO:0042742">
    <property type="term" value="P:defense response to bacterium"/>
    <property type="evidence" value="ECO:0007669"/>
    <property type="project" value="UniProtKB-KW"/>
</dbReference>
<dbReference type="SUPFAM" id="SSF47345">
    <property type="entry name" value="Colicin E immunity proteins"/>
    <property type="match status" value="1"/>
</dbReference>
<evidence type="ECO:0000256" key="5">
    <source>
        <dbReference type="ARBA" id="ARBA00023048"/>
    </source>
</evidence>
<dbReference type="SUPFAM" id="SSF69369">
    <property type="entry name" value="Cloacin translocation domain"/>
    <property type="match status" value="1"/>
</dbReference>
<organism evidence="7 8">
    <name type="scientific">Pseudomonas fluorescens</name>
    <dbReference type="NCBI Taxonomy" id="294"/>
    <lineage>
        <taxon>Bacteria</taxon>
        <taxon>Pseudomonadati</taxon>
        <taxon>Pseudomonadota</taxon>
        <taxon>Gammaproteobacteria</taxon>
        <taxon>Pseudomonadales</taxon>
        <taxon>Pseudomonadaceae</taxon>
        <taxon>Pseudomonas</taxon>
    </lineage>
</organism>
<sequence>MQLKPSLKDYTEPEFQALVDRIWAVDLQKADHDRLINHFDRIAGHPKGADLLFDPPDEYSNPNSADAVVYYVKDWHRKQGRVAFKGQASLASPAQPVIPPATINWAQINQQRIARELIDNQKASADLTTSQRAAQASLSLLEQRIGDLRRRLNAQITASDFEKDIRSLEIAEFNARIAVRGYESWKMSVQFKRDNAQREANYVQAERGQWQSIAQQIGATYDGYVASLTVVNQQFKRFQEEAEILLKTAQSQLVELRERQNAGSPPSPVQLIAPFSFVDARPALLIDGELSRTLESHRVDLQKSIRSAVAEFTWQITSNMPREQIQYAGVLRFEFRSRAEVGRYGVCVPLSEFMVLEGLDWQYLAATNGIVDVPFRMSSGHYAVPKGTLFQGIREITSLQQVAITPVNKELKPGVRVRPATWNESAQTYSFTADGDASVAVIWRLPETLENSSPRTSNSDYRMSSLQSPKTPLIELFSGSASVTFNDYVVVFPADADLEPVYLMFEG</sequence>
<evidence type="ECO:0000259" key="6">
    <source>
        <dbReference type="Pfam" id="PF06958"/>
    </source>
</evidence>
<dbReference type="InterPro" id="IPR000290">
    <property type="entry name" value="Colicin_pyocin"/>
</dbReference>
<evidence type="ECO:0000313" key="7">
    <source>
        <dbReference type="EMBL" id="VEF09735.1"/>
    </source>
</evidence>
<comment type="similarity">
    <text evidence="1">Belongs to the colicins ColE2/ColE8/ColE9 and pyocins S1/S2 family.</text>
</comment>
<dbReference type="Pfam" id="PF01320">
    <property type="entry name" value="Colicin_Pyocin"/>
    <property type="match status" value="1"/>
</dbReference>
<dbReference type="Gene3D" id="1.10.1200.20">
    <property type="entry name" value="Colicin E immunity protein"/>
    <property type="match status" value="1"/>
</dbReference>
<evidence type="ECO:0000256" key="4">
    <source>
        <dbReference type="ARBA" id="ARBA00023025"/>
    </source>
</evidence>
<dbReference type="CDD" id="cd16363">
    <property type="entry name" value="Col_Im_like"/>
    <property type="match status" value="1"/>
</dbReference>
<dbReference type="AlphaFoldDB" id="A0A3S4P6B1"/>
<dbReference type="GO" id="GO:0015643">
    <property type="term" value="F:toxic substance binding"/>
    <property type="evidence" value="ECO:0007669"/>
    <property type="project" value="InterPro"/>
</dbReference>
<name>A0A3S4P6B1_PSEFL</name>
<dbReference type="EMBL" id="LR134318">
    <property type="protein sequence ID" value="VEF09735.1"/>
    <property type="molecule type" value="Genomic_DNA"/>
</dbReference>
<keyword evidence="4" id="KW-0079">Bacteriocin immunity</keyword>
<feature type="domain" description="Pyosin/cloacin translocation" evidence="6">
    <location>
        <begin position="362"/>
        <end position="504"/>
    </location>
</feature>